<organism evidence="9 10">
    <name type="scientific">Nitrococcus mobilis Nb-231</name>
    <dbReference type="NCBI Taxonomy" id="314278"/>
    <lineage>
        <taxon>Bacteria</taxon>
        <taxon>Pseudomonadati</taxon>
        <taxon>Pseudomonadota</taxon>
        <taxon>Gammaproteobacteria</taxon>
        <taxon>Chromatiales</taxon>
        <taxon>Ectothiorhodospiraceae</taxon>
        <taxon>Nitrococcus</taxon>
    </lineage>
</organism>
<dbReference type="InterPro" id="IPR052530">
    <property type="entry name" value="NAD(P)H_nitroreductase"/>
</dbReference>
<dbReference type="InterPro" id="IPR026021">
    <property type="entry name" value="YdjA-like"/>
</dbReference>
<dbReference type="CDD" id="cd02135">
    <property type="entry name" value="YdjA-like"/>
    <property type="match status" value="1"/>
</dbReference>
<dbReference type="Pfam" id="PF00881">
    <property type="entry name" value="Nitroreductase"/>
    <property type="match status" value="1"/>
</dbReference>
<reference evidence="9 10" key="1">
    <citation type="submission" date="2006-02" db="EMBL/GenBank/DDBJ databases">
        <authorList>
            <person name="Waterbury J."/>
            <person name="Ferriera S."/>
            <person name="Johnson J."/>
            <person name="Kravitz S."/>
            <person name="Halpern A."/>
            <person name="Remington K."/>
            <person name="Beeson K."/>
            <person name="Tran B."/>
            <person name="Rogers Y.-H."/>
            <person name="Friedman R."/>
            <person name="Venter J.C."/>
        </authorList>
    </citation>
    <scope>NUCLEOTIDE SEQUENCE [LARGE SCALE GENOMIC DNA]</scope>
    <source>
        <strain evidence="9 10">Nb-231</strain>
    </source>
</reference>
<dbReference type="AlphaFoldDB" id="A4BLG5"/>
<dbReference type="SUPFAM" id="SSF55469">
    <property type="entry name" value="FMN-dependent nitroreductase-like"/>
    <property type="match status" value="1"/>
</dbReference>
<dbReference type="RefSeq" id="WP_005004133.1">
    <property type="nucleotide sequence ID" value="NZ_CH672427.1"/>
</dbReference>
<dbReference type="PANTHER" id="PTHR43821:SF1">
    <property type="entry name" value="NAD(P)H NITROREDUCTASE YDJA-RELATED"/>
    <property type="match status" value="1"/>
</dbReference>
<keyword evidence="3" id="KW-0285">Flavoprotein</keyword>
<evidence type="ECO:0000256" key="7">
    <source>
        <dbReference type="ARBA" id="ARBA00023027"/>
    </source>
</evidence>
<evidence type="ECO:0000256" key="4">
    <source>
        <dbReference type="ARBA" id="ARBA00022643"/>
    </source>
</evidence>
<dbReference type="Gene3D" id="3.40.109.10">
    <property type="entry name" value="NADH Oxidase"/>
    <property type="match status" value="1"/>
</dbReference>
<protein>
    <submittedName>
        <fullName evidence="9">Nitroreductase</fullName>
    </submittedName>
</protein>
<name>A4BLG5_9GAMM</name>
<evidence type="ECO:0000256" key="6">
    <source>
        <dbReference type="ARBA" id="ARBA00023002"/>
    </source>
</evidence>
<evidence type="ECO:0000313" key="10">
    <source>
        <dbReference type="Proteomes" id="UP000003374"/>
    </source>
</evidence>
<dbReference type="Proteomes" id="UP000003374">
    <property type="component" value="Unassembled WGS sequence"/>
</dbReference>
<keyword evidence="5" id="KW-0521">NADP</keyword>
<dbReference type="eggNOG" id="COG0778">
    <property type="taxonomic scope" value="Bacteria"/>
</dbReference>
<dbReference type="OrthoDB" id="9773807at2"/>
<proteinExistence type="inferred from homology"/>
<feature type="domain" description="Nitroreductase" evidence="8">
    <location>
        <begin position="24"/>
        <end position="178"/>
    </location>
</feature>
<comment type="cofactor">
    <cofactor evidence="1">
        <name>FMN</name>
        <dbReference type="ChEBI" id="CHEBI:58210"/>
    </cofactor>
</comment>
<evidence type="ECO:0000313" key="9">
    <source>
        <dbReference type="EMBL" id="EAR23153.1"/>
    </source>
</evidence>
<keyword evidence="7" id="KW-0520">NAD</keyword>
<keyword evidence="4" id="KW-0288">FMN</keyword>
<keyword evidence="6" id="KW-0560">Oxidoreductase</keyword>
<sequence length="198" mass="21961">MSVEPVASVGDAQGAVAHAVARAISERRSINRFQPQAPPREVVRRALDLARWAPNHHLTEPWHFYLLGPETKQAVVELNAELTATANGPAAGEAKRRRWAAIPGWLVVTCDQSADALRAREDYAACACAIHNLALYLWSEGIGAKWTTGAVTREHRFYDLLWIDPALETVVGLVWYGYPAEAPQSRRRPLEHSLVELP</sequence>
<dbReference type="STRING" id="314278.NB231_15073"/>
<gene>
    <name evidence="9" type="ORF">NB231_15073</name>
</gene>
<dbReference type="HOGENOM" id="CLU_070764_5_1_6"/>
<evidence type="ECO:0000256" key="5">
    <source>
        <dbReference type="ARBA" id="ARBA00022857"/>
    </source>
</evidence>
<evidence type="ECO:0000256" key="3">
    <source>
        <dbReference type="ARBA" id="ARBA00022630"/>
    </source>
</evidence>
<evidence type="ECO:0000256" key="2">
    <source>
        <dbReference type="ARBA" id="ARBA00007118"/>
    </source>
</evidence>
<dbReference type="EMBL" id="AAOF01000001">
    <property type="protein sequence ID" value="EAR23153.1"/>
    <property type="molecule type" value="Genomic_DNA"/>
</dbReference>
<dbReference type="InterPro" id="IPR000415">
    <property type="entry name" value="Nitroreductase-like"/>
</dbReference>
<dbReference type="InterPro" id="IPR029479">
    <property type="entry name" value="Nitroreductase"/>
</dbReference>
<accession>A4BLG5</accession>
<comment type="caution">
    <text evidence="9">The sequence shown here is derived from an EMBL/GenBank/DDBJ whole genome shotgun (WGS) entry which is preliminary data.</text>
</comment>
<comment type="similarity">
    <text evidence="2">Belongs to the nitroreductase family.</text>
</comment>
<dbReference type="GO" id="GO:0016491">
    <property type="term" value="F:oxidoreductase activity"/>
    <property type="evidence" value="ECO:0007669"/>
    <property type="project" value="UniProtKB-KW"/>
</dbReference>
<evidence type="ECO:0000259" key="8">
    <source>
        <dbReference type="Pfam" id="PF00881"/>
    </source>
</evidence>
<evidence type="ECO:0000256" key="1">
    <source>
        <dbReference type="ARBA" id="ARBA00001917"/>
    </source>
</evidence>
<keyword evidence="10" id="KW-1185">Reference proteome</keyword>
<dbReference type="PANTHER" id="PTHR43821">
    <property type="entry name" value="NAD(P)H NITROREDUCTASE YDJA-RELATED"/>
    <property type="match status" value="1"/>
</dbReference>